<dbReference type="Pfam" id="PF01694">
    <property type="entry name" value="Rhomboid"/>
    <property type="match status" value="1"/>
</dbReference>
<dbReference type="Gene3D" id="1.20.1540.10">
    <property type="entry name" value="Rhomboid-like"/>
    <property type="match status" value="1"/>
</dbReference>
<keyword evidence="5 8" id="KW-1133">Transmembrane helix</keyword>
<feature type="region of interest" description="Disordered" evidence="7">
    <location>
        <begin position="250"/>
        <end position="269"/>
    </location>
</feature>
<dbReference type="GO" id="GO:0004252">
    <property type="term" value="F:serine-type endopeptidase activity"/>
    <property type="evidence" value="ECO:0007669"/>
    <property type="project" value="InterPro"/>
</dbReference>
<evidence type="ECO:0000256" key="7">
    <source>
        <dbReference type="SAM" id="MobiDB-lite"/>
    </source>
</evidence>
<accession>A0A1I6GTP8</accession>
<dbReference type="Proteomes" id="UP000199478">
    <property type="component" value="Unassembled WGS sequence"/>
</dbReference>
<evidence type="ECO:0000256" key="2">
    <source>
        <dbReference type="ARBA" id="ARBA00009045"/>
    </source>
</evidence>
<evidence type="ECO:0000259" key="9">
    <source>
        <dbReference type="Pfam" id="PF01694"/>
    </source>
</evidence>
<feature type="transmembrane region" description="Helical" evidence="8">
    <location>
        <begin position="149"/>
        <end position="169"/>
    </location>
</feature>
<gene>
    <name evidence="10" type="ORF">SAMN04488005_2155</name>
</gene>
<dbReference type="GO" id="GO:0016020">
    <property type="term" value="C:membrane"/>
    <property type="evidence" value="ECO:0007669"/>
    <property type="project" value="UniProtKB-SubCell"/>
</dbReference>
<dbReference type="AlphaFoldDB" id="A0A1I6GTP8"/>
<keyword evidence="4" id="KW-0378">Hydrolase</keyword>
<evidence type="ECO:0000256" key="1">
    <source>
        <dbReference type="ARBA" id="ARBA00004141"/>
    </source>
</evidence>
<dbReference type="InterPro" id="IPR050925">
    <property type="entry name" value="Rhomboid_protease_S54"/>
</dbReference>
<keyword evidence="10" id="KW-0645">Protease</keyword>
<keyword evidence="11" id="KW-1185">Reference proteome</keyword>
<evidence type="ECO:0000256" key="8">
    <source>
        <dbReference type="SAM" id="Phobius"/>
    </source>
</evidence>
<keyword evidence="6 8" id="KW-0472">Membrane</keyword>
<keyword evidence="3 8" id="KW-0812">Transmembrane</keyword>
<proteinExistence type="inferred from homology"/>
<feature type="domain" description="Peptidase S54 rhomboid" evidence="9">
    <location>
        <begin position="87"/>
        <end position="234"/>
    </location>
</feature>
<name>A0A1I6GTP8_9RHOB</name>
<evidence type="ECO:0000313" key="11">
    <source>
        <dbReference type="Proteomes" id="UP000199478"/>
    </source>
</evidence>
<sequence length="269" mass="29930">MRRCWPRSLSKQPLDAARHINHGRGMILPFRDHNPSTRVPYVTIALIALNILIFVVSYALQTDREINRIFVEYGLIPARFHDGDGYATLISSMFLHSGFMHLAGNMLFLWIYGDNLEDKLGHLPFLGFYLLCGIAAGLAQYAAQPLSGVPMVGASGAIAGVMGGYILLFPRARVDVFVFFIVFFRIFPLPAWVTLGFWFGAQIFNGINSGAGGGGVAHWAHAGGFVAGFVLMLPFWIKFGSTGFWRRTQGHPDHPESRYRRSSVPVVRR</sequence>
<dbReference type="SUPFAM" id="SSF144091">
    <property type="entry name" value="Rhomboid-like"/>
    <property type="match status" value="1"/>
</dbReference>
<comment type="similarity">
    <text evidence="2">Belongs to the peptidase S54 family.</text>
</comment>
<feature type="transmembrane region" description="Helical" evidence="8">
    <location>
        <begin position="219"/>
        <end position="237"/>
    </location>
</feature>
<feature type="transmembrane region" description="Helical" evidence="8">
    <location>
        <begin position="89"/>
        <end position="111"/>
    </location>
</feature>
<evidence type="ECO:0000313" key="10">
    <source>
        <dbReference type="EMBL" id="SFR45582.1"/>
    </source>
</evidence>
<comment type="subcellular location">
    <subcellularLocation>
        <location evidence="1">Membrane</location>
        <topology evidence="1">Multi-pass membrane protein</topology>
    </subcellularLocation>
</comment>
<dbReference type="EMBL" id="FOYP01000001">
    <property type="protein sequence ID" value="SFR45582.1"/>
    <property type="molecule type" value="Genomic_DNA"/>
</dbReference>
<evidence type="ECO:0000256" key="5">
    <source>
        <dbReference type="ARBA" id="ARBA00022989"/>
    </source>
</evidence>
<dbReference type="GO" id="GO:0006508">
    <property type="term" value="P:proteolysis"/>
    <property type="evidence" value="ECO:0007669"/>
    <property type="project" value="UniProtKB-KW"/>
</dbReference>
<protein>
    <submittedName>
        <fullName evidence="10">Membrane associated serine protease, rhomboid family</fullName>
    </submittedName>
</protein>
<organism evidence="10 11">
    <name type="scientific">Yoonia tamlensis</name>
    <dbReference type="NCBI Taxonomy" id="390270"/>
    <lineage>
        <taxon>Bacteria</taxon>
        <taxon>Pseudomonadati</taxon>
        <taxon>Pseudomonadota</taxon>
        <taxon>Alphaproteobacteria</taxon>
        <taxon>Rhodobacterales</taxon>
        <taxon>Paracoccaceae</taxon>
        <taxon>Yoonia</taxon>
    </lineage>
</organism>
<dbReference type="InterPro" id="IPR035952">
    <property type="entry name" value="Rhomboid-like_sf"/>
</dbReference>
<dbReference type="PANTHER" id="PTHR43731:SF14">
    <property type="entry name" value="PRESENILIN-ASSOCIATED RHOMBOID-LIKE PROTEIN, MITOCHONDRIAL"/>
    <property type="match status" value="1"/>
</dbReference>
<feature type="transmembrane region" description="Helical" evidence="8">
    <location>
        <begin position="123"/>
        <end position="143"/>
    </location>
</feature>
<dbReference type="FunFam" id="1.20.1540.10:FF:000027">
    <property type="entry name" value="Rhomboid family intramembrane serine protease"/>
    <property type="match status" value="1"/>
</dbReference>
<feature type="transmembrane region" description="Helical" evidence="8">
    <location>
        <begin position="176"/>
        <end position="199"/>
    </location>
</feature>
<evidence type="ECO:0000256" key="3">
    <source>
        <dbReference type="ARBA" id="ARBA00022692"/>
    </source>
</evidence>
<dbReference type="InterPro" id="IPR022764">
    <property type="entry name" value="Peptidase_S54_rhomboid_dom"/>
</dbReference>
<evidence type="ECO:0000256" key="4">
    <source>
        <dbReference type="ARBA" id="ARBA00022801"/>
    </source>
</evidence>
<dbReference type="STRING" id="390270.SAMN04488005_2155"/>
<reference evidence="11" key="1">
    <citation type="submission" date="2016-10" db="EMBL/GenBank/DDBJ databases">
        <authorList>
            <person name="Varghese N."/>
            <person name="Submissions S."/>
        </authorList>
    </citation>
    <scope>NUCLEOTIDE SEQUENCE [LARGE SCALE GENOMIC DNA]</scope>
    <source>
        <strain evidence="11">DSM 26879</strain>
    </source>
</reference>
<feature type="compositionally biased region" description="Basic and acidic residues" evidence="7">
    <location>
        <begin position="250"/>
        <end position="259"/>
    </location>
</feature>
<feature type="transmembrane region" description="Helical" evidence="8">
    <location>
        <begin position="39"/>
        <end position="60"/>
    </location>
</feature>
<evidence type="ECO:0000256" key="6">
    <source>
        <dbReference type="ARBA" id="ARBA00023136"/>
    </source>
</evidence>
<dbReference type="PANTHER" id="PTHR43731">
    <property type="entry name" value="RHOMBOID PROTEASE"/>
    <property type="match status" value="1"/>
</dbReference>